<dbReference type="PANTHER" id="PTHR30404">
    <property type="entry name" value="N-ACETYLMURAMOYL-L-ALANINE AMIDASE"/>
    <property type="match status" value="1"/>
</dbReference>
<dbReference type="OrthoDB" id="9806267at2"/>
<evidence type="ECO:0000256" key="4">
    <source>
        <dbReference type="ARBA" id="ARBA00022801"/>
    </source>
</evidence>
<dbReference type="InterPro" id="IPR018392">
    <property type="entry name" value="LysM"/>
</dbReference>
<dbReference type="EC" id="3.5.1.28" evidence="3"/>
<comment type="catalytic activity">
    <reaction evidence="1">
        <text>Hydrolyzes the link between N-acetylmuramoyl residues and L-amino acid residues in certain cell-wall glycopeptides.</text>
        <dbReference type="EC" id="3.5.1.28"/>
    </reaction>
</comment>
<dbReference type="SUPFAM" id="SSF54106">
    <property type="entry name" value="LysM domain"/>
    <property type="match status" value="1"/>
</dbReference>
<dbReference type="GO" id="GO:0009253">
    <property type="term" value="P:peptidoglycan catabolic process"/>
    <property type="evidence" value="ECO:0007669"/>
    <property type="project" value="InterPro"/>
</dbReference>
<dbReference type="Gene3D" id="3.40.630.40">
    <property type="entry name" value="Zn-dependent exopeptidases"/>
    <property type="match status" value="1"/>
</dbReference>
<evidence type="ECO:0000256" key="1">
    <source>
        <dbReference type="ARBA" id="ARBA00001561"/>
    </source>
</evidence>
<evidence type="ECO:0000256" key="6">
    <source>
        <dbReference type="SAM" id="SignalP"/>
    </source>
</evidence>
<dbReference type="Proteomes" id="UP000295565">
    <property type="component" value="Unassembled WGS sequence"/>
</dbReference>
<dbReference type="RefSeq" id="WP_131912476.1">
    <property type="nucleotide sequence ID" value="NZ_OU594967.1"/>
</dbReference>
<reference evidence="8 9" key="1">
    <citation type="submission" date="2019-03" db="EMBL/GenBank/DDBJ databases">
        <title>Genomic Encyclopedia of Type Strains, Phase IV (KMG-IV): sequencing the most valuable type-strain genomes for metagenomic binning, comparative biology and taxonomic classification.</title>
        <authorList>
            <person name="Goeker M."/>
        </authorList>
    </citation>
    <scope>NUCLEOTIDE SEQUENCE [LARGE SCALE GENOMIC DNA]</scope>
    <source>
        <strain evidence="8 9">DSM 18577</strain>
    </source>
</reference>
<dbReference type="InterPro" id="IPR050695">
    <property type="entry name" value="N-acetylmuramoyl_amidase_3"/>
</dbReference>
<dbReference type="PROSITE" id="PS51782">
    <property type="entry name" value="LYSM"/>
    <property type="match status" value="1"/>
</dbReference>
<keyword evidence="9" id="KW-1185">Reference proteome</keyword>
<gene>
    <name evidence="8" type="ORF">EV690_1651</name>
</gene>
<dbReference type="EMBL" id="SMGD01000012">
    <property type="protein sequence ID" value="TCK57947.1"/>
    <property type="molecule type" value="Genomic_DNA"/>
</dbReference>
<dbReference type="GO" id="GO:0030288">
    <property type="term" value="C:outer membrane-bounded periplasmic space"/>
    <property type="evidence" value="ECO:0007669"/>
    <property type="project" value="TreeGrafter"/>
</dbReference>
<dbReference type="CDD" id="cd02696">
    <property type="entry name" value="MurNAc-LAA"/>
    <property type="match status" value="1"/>
</dbReference>
<evidence type="ECO:0000313" key="9">
    <source>
        <dbReference type="Proteomes" id="UP000295565"/>
    </source>
</evidence>
<keyword evidence="6" id="KW-0732">Signal</keyword>
<feature type="signal peptide" evidence="6">
    <location>
        <begin position="1"/>
        <end position="23"/>
    </location>
</feature>
<proteinExistence type="inferred from homology"/>
<accession>A0A4R1K295</accession>
<dbReference type="CDD" id="cd00118">
    <property type="entry name" value="LysM"/>
    <property type="match status" value="1"/>
</dbReference>
<dbReference type="Pfam" id="PF01476">
    <property type="entry name" value="LysM"/>
    <property type="match status" value="1"/>
</dbReference>
<evidence type="ECO:0000256" key="2">
    <source>
        <dbReference type="ARBA" id="ARBA00010860"/>
    </source>
</evidence>
<evidence type="ECO:0000256" key="3">
    <source>
        <dbReference type="ARBA" id="ARBA00011901"/>
    </source>
</evidence>
<dbReference type="InterPro" id="IPR021731">
    <property type="entry name" value="AMIN_dom"/>
</dbReference>
<keyword evidence="4" id="KW-0378">Hydrolase</keyword>
<dbReference type="Gene3D" id="3.10.350.10">
    <property type="entry name" value="LysM domain"/>
    <property type="match status" value="1"/>
</dbReference>
<dbReference type="PANTHER" id="PTHR30404:SF6">
    <property type="entry name" value="N-ACETYLMURAMOYL-L-ALANINE AMIDASE AMIB"/>
    <property type="match status" value="1"/>
</dbReference>
<evidence type="ECO:0000259" key="7">
    <source>
        <dbReference type="PROSITE" id="PS51782"/>
    </source>
</evidence>
<dbReference type="GO" id="GO:0071555">
    <property type="term" value="P:cell wall organization"/>
    <property type="evidence" value="ECO:0007669"/>
    <property type="project" value="UniProtKB-KW"/>
</dbReference>
<dbReference type="InterPro" id="IPR002508">
    <property type="entry name" value="MurNAc-LAA_cat"/>
</dbReference>
<evidence type="ECO:0000313" key="8">
    <source>
        <dbReference type="EMBL" id="TCK57947.1"/>
    </source>
</evidence>
<dbReference type="AlphaFoldDB" id="A0A4R1K295"/>
<name>A0A4R1K295_9GAMM</name>
<sequence length="448" mass="50114">MQRRFLKWCVALSVLFWTFSAQAVKSNQITGIRTWSGSGHTRVVLDLTQAPQFSYFRLRNPDRLVVDLAATHNNVNLSKVHIRGKLLKHIRRSRPPKKVDYRLVLDLSRRVKPSVFPLPATKESKPRLVIDLPDNSPVPKKAVPVKPVKTQASARKAMRDIIVVLDAGHGGKDTGAIGPDHKFEKNVTLPIAKKVAALFNKEPGMKGMLTRKGDYFIPLDKRSEIARKDHADLLISIHADGFASPEPHGASVWVLSARRANREINRWLDQSKQPTELLGGAGEVLKTSPNDQYLAHALLDMSMDHSMNTGFVIASDIVAQLKKVTYMHKNKPQHASLAVLKAPDIPSMLVETGFITNPKEEKLLISPRHQQRIANAIFMGVRNYYRQHPPIGTWYAAHYGKVKYAVKRGDSLSLIAQRYHTSVGALKSTNKLRSNVLRIGQVLVIPKS</sequence>
<dbReference type="Pfam" id="PF11741">
    <property type="entry name" value="AMIN"/>
    <property type="match status" value="1"/>
</dbReference>
<dbReference type="Gene3D" id="2.60.40.3500">
    <property type="match status" value="1"/>
</dbReference>
<organism evidence="8 9">
    <name type="scientific">Celerinatantimonas diazotrophica</name>
    <dbReference type="NCBI Taxonomy" id="412034"/>
    <lineage>
        <taxon>Bacteria</taxon>
        <taxon>Pseudomonadati</taxon>
        <taxon>Pseudomonadota</taxon>
        <taxon>Gammaproteobacteria</taxon>
        <taxon>Celerinatantimonadaceae</taxon>
        <taxon>Celerinatantimonas</taxon>
    </lineage>
</organism>
<dbReference type="InterPro" id="IPR036779">
    <property type="entry name" value="LysM_dom_sf"/>
</dbReference>
<dbReference type="SMART" id="SM00257">
    <property type="entry name" value="LysM"/>
    <property type="match status" value="1"/>
</dbReference>
<comment type="caution">
    <text evidence="8">The sequence shown here is derived from an EMBL/GenBank/DDBJ whole genome shotgun (WGS) entry which is preliminary data.</text>
</comment>
<protein>
    <recommendedName>
        <fullName evidence="3">N-acetylmuramoyl-L-alanine amidase</fullName>
        <ecNumber evidence="3">3.5.1.28</ecNumber>
    </recommendedName>
</protein>
<keyword evidence="5" id="KW-0961">Cell wall biogenesis/degradation</keyword>
<feature type="chain" id="PRO_5020858039" description="N-acetylmuramoyl-L-alanine amidase" evidence="6">
    <location>
        <begin position="24"/>
        <end position="448"/>
    </location>
</feature>
<feature type="domain" description="LysM" evidence="7">
    <location>
        <begin position="402"/>
        <end position="445"/>
    </location>
</feature>
<comment type="similarity">
    <text evidence="2">Belongs to the N-acetylmuramoyl-L-alanine amidase 3 family.</text>
</comment>
<dbReference type="GO" id="GO:0008745">
    <property type="term" value="F:N-acetylmuramoyl-L-alanine amidase activity"/>
    <property type="evidence" value="ECO:0007669"/>
    <property type="project" value="UniProtKB-EC"/>
</dbReference>
<evidence type="ECO:0000256" key="5">
    <source>
        <dbReference type="ARBA" id="ARBA00023316"/>
    </source>
</evidence>
<dbReference type="SUPFAM" id="SSF53187">
    <property type="entry name" value="Zn-dependent exopeptidases"/>
    <property type="match status" value="1"/>
</dbReference>
<dbReference type="SMART" id="SM00646">
    <property type="entry name" value="Ami_3"/>
    <property type="match status" value="1"/>
</dbReference>
<dbReference type="Pfam" id="PF01520">
    <property type="entry name" value="Amidase_3"/>
    <property type="match status" value="1"/>
</dbReference>